<feature type="signal peptide" evidence="2">
    <location>
        <begin position="1"/>
        <end position="23"/>
    </location>
</feature>
<accession>M4SZL9</accession>
<organism evidence="3">
    <name type="scientific">Trypanosoma brucei</name>
    <dbReference type="NCBI Taxonomy" id="5691"/>
    <lineage>
        <taxon>Eukaryota</taxon>
        <taxon>Discoba</taxon>
        <taxon>Euglenozoa</taxon>
        <taxon>Kinetoplastea</taxon>
        <taxon>Metakinetoplastina</taxon>
        <taxon>Trypanosomatida</taxon>
        <taxon>Trypanosomatidae</taxon>
        <taxon>Trypanosoma</taxon>
    </lineage>
</organism>
<feature type="region of interest" description="Disordered" evidence="1">
    <location>
        <begin position="185"/>
        <end position="256"/>
    </location>
</feature>
<reference evidence="3" key="2">
    <citation type="journal article" date="2014" name="Mol. Biochem. Parasitol.">
        <title>Capturing the variant surface glycoprotein repertoire (the VSGnome) of Trypanosoma brucei Lister 427.</title>
        <authorList>
            <person name="Cross G.A."/>
            <person name="Kim H.S."/>
            <person name="Wickstead B."/>
        </authorList>
    </citation>
    <scope>NUCLEOTIDE SEQUENCE</scope>
    <source>
        <strain evidence="3">Lister 427</strain>
    </source>
</reference>
<sequence>MRKVNAAFTGTALFLAITILAYGADTETTKQSTACKSANYIQSLQKAIRQQPLLLLSEIKRKQTTRKMLEIASSVTDKENSRGAIALLAAVNKHLGILLDKTEQCSAKAAETAALLATQAGRHWAIAEATKIATTAADGDELADGGNPTNKYAELTIKGTDDTSCTDMQQSELKAQETTINLQGLEKPKRFQHRAKRRSRRQRQKNMPRRLHRNMRHNNQLATQNSEQTAAEREGSQKTGSESSRKGNCERTDESN</sequence>
<feature type="compositionally biased region" description="Polar residues" evidence="1">
    <location>
        <begin position="217"/>
        <end position="229"/>
    </location>
</feature>
<dbReference type="AlphaFoldDB" id="M4SZL9"/>
<feature type="chain" id="PRO_5004057813" evidence="2">
    <location>
        <begin position="24"/>
        <end position="256"/>
    </location>
</feature>
<dbReference type="VEuPathDB" id="TriTrypDB:Tb11.v5.0915"/>
<feature type="compositionally biased region" description="Basic and acidic residues" evidence="1">
    <location>
        <begin position="243"/>
        <end position="256"/>
    </location>
</feature>
<keyword evidence="2" id="KW-0732">Signal</keyword>
<reference evidence="3" key="1">
    <citation type="submission" date="2013-02" db="EMBL/GenBank/DDBJ databases">
        <authorList>
            <person name="Cross G.A.M."/>
            <person name="Kim H.-S."/>
            <person name="Wickstead B."/>
        </authorList>
    </citation>
    <scope>NUCLEOTIDE SEQUENCE</scope>
    <source>
        <strain evidence="3">Lister 427</strain>
    </source>
</reference>
<evidence type="ECO:0000256" key="1">
    <source>
        <dbReference type="SAM" id="MobiDB-lite"/>
    </source>
</evidence>
<protein>
    <submittedName>
        <fullName evidence="3">Variant surface glycoprotein 1900</fullName>
    </submittedName>
</protein>
<name>M4SZL9_9TRYP</name>
<proteinExistence type="predicted"/>
<evidence type="ECO:0000313" key="3">
    <source>
        <dbReference type="EMBL" id="AGH60806.1"/>
    </source>
</evidence>
<dbReference type="SUPFAM" id="SSF58087">
    <property type="entry name" value="Variant surface glycoprotein (N-terminal domain)"/>
    <property type="match status" value="1"/>
</dbReference>
<evidence type="ECO:0000256" key="2">
    <source>
        <dbReference type="SAM" id="SignalP"/>
    </source>
</evidence>
<dbReference type="EMBL" id="KC613375">
    <property type="protein sequence ID" value="AGH60806.1"/>
    <property type="molecule type" value="Genomic_DNA"/>
</dbReference>
<feature type="compositionally biased region" description="Basic residues" evidence="1">
    <location>
        <begin position="190"/>
        <end position="216"/>
    </location>
</feature>